<dbReference type="Gene3D" id="1.20.1250.20">
    <property type="entry name" value="MFS general substrate transporter like domains"/>
    <property type="match status" value="1"/>
</dbReference>
<dbReference type="EMBL" id="LR899012">
    <property type="protein sequence ID" value="CAD7087991.1"/>
    <property type="molecule type" value="Genomic_DNA"/>
</dbReference>
<dbReference type="PANTHER" id="PTHR11360">
    <property type="entry name" value="MONOCARBOXYLATE TRANSPORTER"/>
    <property type="match status" value="1"/>
</dbReference>
<sequence>MSDDPDDETPGKPSTADDTQVQIKGDDDQVRIKEEETEEEPEVDKSVREEESKDIYDFFKSHRWLYQLGSDDDFSIIRRSEKQPETIYVYMTIPPDGGWGWVIVVVSFICNATIDGICLTYGRLIPDLTKDMNIDVSKAITISSLMNGMYFLVGPVVSAIANKVGFRPVAMVGGVICAVSVFGGSYCRTWLGLTVCYGFIAGWGFGMVMAPATIIVGYYFEKYRALVTGIAICGSGVGTLIFSPIYGDFVDRYGWRNTLRLQAAFCLLVAILAFLFRPLLPVRVAQIKEPEPGTPSDVESEQSVELDFASYSKFFPTIHPSSHQDNASIRTNATPVIEPNAPIVQHLSELKFIFVSVSPSGR</sequence>
<dbReference type="Pfam" id="PF07690">
    <property type="entry name" value="MFS_1"/>
    <property type="match status" value="1"/>
</dbReference>
<keyword evidence="6" id="KW-1185">Reference proteome</keyword>
<organism evidence="5 6">
    <name type="scientific">Hermetia illucens</name>
    <name type="common">Black soldier fly</name>
    <dbReference type="NCBI Taxonomy" id="343691"/>
    <lineage>
        <taxon>Eukaryota</taxon>
        <taxon>Metazoa</taxon>
        <taxon>Ecdysozoa</taxon>
        <taxon>Arthropoda</taxon>
        <taxon>Hexapoda</taxon>
        <taxon>Insecta</taxon>
        <taxon>Pterygota</taxon>
        <taxon>Neoptera</taxon>
        <taxon>Endopterygota</taxon>
        <taxon>Diptera</taxon>
        <taxon>Brachycera</taxon>
        <taxon>Stratiomyomorpha</taxon>
        <taxon>Stratiomyidae</taxon>
        <taxon>Hermetiinae</taxon>
        <taxon>Hermetia</taxon>
    </lineage>
</organism>
<accession>A0A7R8YZQ3</accession>
<keyword evidence="3" id="KW-1133">Transmembrane helix</keyword>
<dbReference type="GO" id="GO:0016020">
    <property type="term" value="C:membrane"/>
    <property type="evidence" value="ECO:0007669"/>
    <property type="project" value="UniProtKB-SubCell"/>
</dbReference>
<keyword evidence="3" id="KW-0812">Transmembrane</keyword>
<dbReference type="InterPro" id="IPR020846">
    <property type="entry name" value="MFS_dom"/>
</dbReference>
<proteinExistence type="predicted"/>
<dbReference type="PROSITE" id="PS50850">
    <property type="entry name" value="MFS"/>
    <property type="match status" value="1"/>
</dbReference>
<feature type="transmembrane region" description="Helical" evidence="3">
    <location>
        <begin position="199"/>
        <end position="220"/>
    </location>
</feature>
<dbReference type="SUPFAM" id="SSF103473">
    <property type="entry name" value="MFS general substrate transporter"/>
    <property type="match status" value="1"/>
</dbReference>
<feature type="domain" description="Major facilitator superfamily (MFS) profile" evidence="4">
    <location>
        <begin position="99"/>
        <end position="362"/>
    </location>
</feature>
<dbReference type="OrthoDB" id="6509908at2759"/>
<feature type="compositionally biased region" description="Basic and acidic residues" evidence="2">
    <location>
        <begin position="24"/>
        <end position="34"/>
    </location>
</feature>
<feature type="transmembrane region" description="Helical" evidence="3">
    <location>
        <begin position="166"/>
        <end position="187"/>
    </location>
</feature>
<feature type="transmembrane region" description="Helical" evidence="3">
    <location>
        <begin position="139"/>
        <end position="160"/>
    </location>
</feature>
<dbReference type="Proteomes" id="UP000594454">
    <property type="component" value="Chromosome 4"/>
</dbReference>
<dbReference type="InterPro" id="IPR036259">
    <property type="entry name" value="MFS_trans_sf"/>
</dbReference>
<name>A0A7R8YZQ3_HERIL</name>
<feature type="transmembrane region" description="Helical" evidence="3">
    <location>
        <begin position="98"/>
        <end position="118"/>
    </location>
</feature>
<dbReference type="PANTHER" id="PTHR11360:SF238">
    <property type="entry name" value="SD10469P"/>
    <property type="match status" value="1"/>
</dbReference>
<dbReference type="AlphaFoldDB" id="A0A7R8YZQ3"/>
<reference evidence="5 6" key="1">
    <citation type="submission" date="2020-11" db="EMBL/GenBank/DDBJ databases">
        <authorList>
            <person name="Wallbank WR R."/>
            <person name="Pardo Diaz C."/>
            <person name="Kozak K."/>
            <person name="Martin S."/>
            <person name="Jiggins C."/>
            <person name="Moest M."/>
            <person name="Warren A I."/>
            <person name="Generalovic N T."/>
            <person name="Byers J.R.P. K."/>
            <person name="Montejo-Kovacevich G."/>
            <person name="Yen C E."/>
        </authorList>
    </citation>
    <scope>NUCLEOTIDE SEQUENCE [LARGE SCALE GENOMIC DNA]</scope>
</reference>
<feature type="region of interest" description="Disordered" evidence="2">
    <location>
        <begin position="1"/>
        <end position="49"/>
    </location>
</feature>
<dbReference type="InterPro" id="IPR011701">
    <property type="entry name" value="MFS"/>
</dbReference>
<gene>
    <name evidence="5" type="ORF">HERILL_LOCUS10660</name>
</gene>
<evidence type="ECO:0000313" key="6">
    <source>
        <dbReference type="Proteomes" id="UP000594454"/>
    </source>
</evidence>
<evidence type="ECO:0000313" key="5">
    <source>
        <dbReference type="EMBL" id="CAD7087991.1"/>
    </source>
</evidence>
<evidence type="ECO:0000256" key="1">
    <source>
        <dbReference type="ARBA" id="ARBA00004141"/>
    </source>
</evidence>
<dbReference type="InterPro" id="IPR050327">
    <property type="entry name" value="Proton-linked_MCT"/>
</dbReference>
<evidence type="ECO:0000259" key="4">
    <source>
        <dbReference type="PROSITE" id="PS50850"/>
    </source>
</evidence>
<dbReference type="InParanoid" id="A0A7R8YZQ3"/>
<dbReference type="GO" id="GO:0008028">
    <property type="term" value="F:monocarboxylic acid transmembrane transporter activity"/>
    <property type="evidence" value="ECO:0007669"/>
    <property type="project" value="TreeGrafter"/>
</dbReference>
<evidence type="ECO:0000256" key="3">
    <source>
        <dbReference type="SAM" id="Phobius"/>
    </source>
</evidence>
<keyword evidence="3" id="KW-0472">Membrane</keyword>
<feature type="transmembrane region" description="Helical" evidence="3">
    <location>
        <begin position="259"/>
        <end position="280"/>
    </location>
</feature>
<protein>
    <recommendedName>
        <fullName evidence="4">Major facilitator superfamily (MFS) profile domain-containing protein</fullName>
    </recommendedName>
</protein>
<comment type="subcellular location">
    <subcellularLocation>
        <location evidence="1">Membrane</location>
        <topology evidence="1">Multi-pass membrane protein</topology>
    </subcellularLocation>
</comment>
<feature type="transmembrane region" description="Helical" evidence="3">
    <location>
        <begin position="226"/>
        <end position="247"/>
    </location>
</feature>
<evidence type="ECO:0000256" key="2">
    <source>
        <dbReference type="SAM" id="MobiDB-lite"/>
    </source>
</evidence>